<dbReference type="PANTHER" id="PTHR41967:SF6">
    <property type="entry name" value="FI19406P1-RELATED"/>
    <property type="match status" value="1"/>
</dbReference>
<dbReference type="GeneID" id="112692280"/>
<feature type="region of interest" description="Disordered" evidence="1">
    <location>
        <begin position="494"/>
        <end position="535"/>
    </location>
</feature>
<feature type="compositionally biased region" description="Polar residues" evidence="1">
    <location>
        <begin position="564"/>
        <end position="580"/>
    </location>
</feature>
<feature type="compositionally biased region" description="Polar residues" evidence="1">
    <location>
        <begin position="604"/>
        <end position="630"/>
    </location>
</feature>
<dbReference type="AlphaFoldDB" id="A0A8B8GHJ1"/>
<evidence type="ECO:0000313" key="4">
    <source>
        <dbReference type="RefSeq" id="XP_025422689.1"/>
    </source>
</evidence>
<feature type="domain" description="DUF4771" evidence="2">
    <location>
        <begin position="671"/>
        <end position="799"/>
    </location>
</feature>
<feature type="region of interest" description="Disordered" evidence="1">
    <location>
        <begin position="558"/>
        <end position="583"/>
    </location>
</feature>
<dbReference type="Pfam" id="PF15995">
    <property type="entry name" value="DUF4771"/>
    <property type="match status" value="1"/>
</dbReference>
<organism evidence="3 4">
    <name type="scientific">Sipha flava</name>
    <name type="common">yellow sugarcane aphid</name>
    <dbReference type="NCBI Taxonomy" id="143950"/>
    <lineage>
        <taxon>Eukaryota</taxon>
        <taxon>Metazoa</taxon>
        <taxon>Ecdysozoa</taxon>
        <taxon>Arthropoda</taxon>
        <taxon>Hexapoda</taxon>
        <taxon>Insecta</taxon>
        <taxon>Pterygota</taxon>
        <taxon>Neoptera</taxon>
        <taxon>Paraneoptera</taxon>
        <taxon>Hemiptera</taxon>
        <taxon>Sternorrhyncha</taxon>
        <taxon>Aphidomorpha</taxon>
        <taxon>Aphidoidea</taxon>
        <taxon>Aphididae</taxon>
        <taxon>Sipha</taxon>
    </lineage>
</organism>
<evidence type="ECO:0000313" key="3">
    <source>
        <dbReference type="Proteomes" id="UP000694846"/>
    </source>
</evidence>
<dbReference type="PANTHER" id="PTHR41967">
    <property type="entry name" value="FI19406P1-RELATED"/>
    <property type="match status" value="1"/>
</dbReference>
<feature type="region of interest" description="Disordered" evidence="1">
    <location>
        <begin position="604"/>
        <end position="635"/>
    </location>
</feature>
<dbReference type="Proteomes" id="UP000694846">
    <property type="component" value="Unplaced"/>
</dbReference>
<proteinExistence type="predicted"/>
<keyword evidence="3" id="KW-1185">Reference proteome</keyword>
<dbReference type="InterPro" id="IPR031936">
    <property type="entry name" value="DUF4771"/>
</dbReference>
<evidence type="ECO:0000259" key="2">
    <source>
        <dbReference type="Pfam" id="PF15995"/>
    </source>
</evidence>
<evidence type="ECO:0000256" key="1">
    <source>
        <dbReference type="SAM" id="MobiDB-lite"/>
    </source>
</evidence>
<protein>
    <submittedName>
        <fullName evidence="4">Uncharacterized protein LOC112692280</fullName>
    </submittedName>
</protein>
<sequence>MPKLREGYREFYEEKVERELNEKYSARIKNYRRARKQFLRREKLIKIVKNKRTIDNTGPRWYQELSVNQIDILDKFRNSMRNDYDVCTSQYSKHAIKTLGVRTFIPDTVATYAKVVSELDPVFYLMEIKNYVMKMNNRVQIGQNNNAVKYSVDVRILMTGIVYLEFPNLIKRLDYCLPKPVPDKMLKYIRLPKRTLIKYDSPYLEPLPEPIISRTEEKKIQWHNMKVKKQKMSEQLKVIEQQKLQKTETENENSIKARMKIEYPEHPLQKMLYRPPLMLGSIQEDEELIIESHSSESIFFEMEEEDTWSLEEMDGGRDPIKMPVRSSSLFTFSDSESSQSTMSVIEQLPSSSSSSSGREESTDRLPYGWLKADLSVPYDPASWADQSSSDDDWLAEKKALNVTQTAIDIDSANYETSTSSLINFPVITSYLFQSSCCRTITRFKSRYCVLKPSELIRTKENVLQRKRYFSRLAYVELMALHGIYIDSTGSNAEYGLESDGEDDKDDNSDVYDRTEDDGEDNQDTDDGKDGLCGRAWPAMDERDRRVWRVFGVDGMPFVTKDRTPSSSNTSARSLQSSTVFKGSGGKRENVFLERKQTVLNVVSTNESTDSGSVESLPHSSNASAEQSRQPSDSEKAGNLLDEQLDVIRNLPLKSQLNATLEFLSNMGDPIAGFPELTKLYNLQIWYQKRLNINRHMTSKYKQNLMDKSVTIWKVPVPKLTTVTIPKLKLKSNTLTWGQISSTKQEIKRAKAEYTTNLKRTAIDNARNMYLSTYNDYFENGLNKNFKRTFFAYFPAKEDDCMFENPPKIFNEKA</sequence>
<accession>A0A8B8GHJ1</accession>
<gene>
    <name evidence="4" type="primary">LOC112692280</name>
</gene>
<reference evidence="4" key="1">
    <citation type="submission" date="2025-08" db="UniProtKB">
        <authorList>
            <consortium name="RefSeq"/>
        </authorList>
    </citation>
    <scope>IDENTIFICATION</scope>
    <source>
        <tissue evidence="4">Whole body</tissue>
    </source>
</reference>
<dbReference type="RefSeq" id="XP_025422689.1">
    <property type="nucleotide sequence ID" value="XM_025566904.1"/>
</dbReference>
<feature type="compositionally biased region" description="Acidic residues" evidence="1">
    <location>
        <begin position="496"/>
        <end position="524"/>
    </location>
</feature>
<feature type="region of interest" description="Disordered" evidence="1">
    <location>
        <begin position="341"/>
        <end position="362"/>
    </location>
</feature>
<dbReference type="OrthoDB" id="6613664at2759"/>
<name>A0A8B8GHJ1_9HEMI</name>